<accession>A0A0Q3L080</accession>
<organism evidence="2 3">
    <name type="scientific">Bosea thiooxidans</name>
    <dbReference type="NCBI Taxonomy" id="53254"/>
    <lineage>
        <taxon>Bacteria</taxon>
        <taxon>Pseudomonadati</taxon>
        <taxon>Pseudomonadota</taxon>
        <taxon>Alphaproteobacteria</taxon>
        <taxon>Hyphomicrobiales</taxon>
        <taxon>Boseaceae</taxon>
        <taxon>Bosea</taxon>
    </lineage>
</organism>
<dbReference type="SUPFAM" id="SSF52833">
    <property type="entry name" value="Thioredoxin-like"/>
    <property type="match status" value="1"/>
</dbReference>
<dbReference type="Proteomes" id="UP000051562">
    <property type="component" value="Unassembled WGS sequence"/>
</dbReference>
<dbReference type="AlphaFoldDB" id="A0A0Q3L080"/>
<evidence type="ECO:0000313" key="3">
    <source>
        <dbReference type="Proteomes" id="UP000051562"/>
    </source>
</evidence>
<gene>
    <name evidence="2" type="ORF">ARD30_15165</name>
</gene>
<sequence>MFIPEPRKAHEGGDTVITRREMAAGLAVMAGLAPAYGKARLSEDGLYQTEWYLDSFLDLAEDLGTASRDGKRFAILWGLRNCPACRRMHEVHLADPATEAYIRENFAILHLNILGAREVTDFDGTKLSEKAFAARYGIVGTPAIQFFPASAEGLAARRPQEREAARMASLPEPEAFLALFRTVRGGT</sequence>
<comment type="caution">
    <text evidence="2">The sequence shown here is derived from an EMBL/GenBank/DDBJ whole genome shotgun (WGS) entry which is preliminary data.</text>
</comment>
<evidence type="ECO:0000259" key="1">
    <source>
        <dbReference type="Pfam" id="PF13098"/>
    </source>
</evidence>
<name>A0A0Q3L080_9HYPH</name>
<dbReference type="InterPro" id="IPR012336">
    <property type="entry name" value="Thioredoxin-like_fold"/>
</dbReference>
<keyword evidence="3" id="KW-1185">Reference proteome</keyword>
<dbReference type="STRING" id="53254.SAMN05660750_01000"/>
<proteinExistence type="predicted"/>
<dbReference type="CDD" id="cd02951">
    <property type="entry name" value="SoxW"/>
    <property type="match status" value="1"/>
</dbReference>
<evidence type="ECO:0000313" key="2">
    <source>
        <dbReference type="EMBL" id="KQK30044.1"/>
    </source>
</evidence>
<reference evidence="2 3" key="1">
    <citation type="submission" date="2015-10" db="EMBL/GenBank/DDBJ databases">
        <title>Draft genome of Bosea thiooxidans.</title>
        <authorList>
            <person name="Wang X."/>
        </authorList>
    </citation>
    <scope>NUCLEOTIDE SEQUENCE [LARGE SCALE GENOMIC DNA]</scope>
    <source>
        <strain evidence="2 3">CGMCC 9174</strain>
    </source>
</reference>
<dbReference type="Pfam" id="PF13098">
    <property type="entry name" value="Thioredoxin_2"/>
    <property type="match status" value="1"/>
</dbReference>
<dbReference type="InterPro" id="IPR036249">
    <property type="entry name" value="Thioredoxin-like_sf"/>
</dbReference>
<dbReference type="EMBL" id="LMAR01000043">
    <property type="protein sequence ID" value="KQK30044.1"/>
    <property type="molecule type" value="Genomic_DNA"/>
</dbReference>
<dbReference type="InterPro" id="IPR041737">
    <property type="entry name" value="SoxW"/>
</dbReference>
<protein>
    <submittedName>
        <fullName evidence="2">Thioredoxin</fullName>
    </submittedName>
</protein>
<feature type="domain" description="Thioredoxin-like fold" evidence="1">
    <location>
        <begin position="67"/>
        <end position="152"/>
    </location>
</feature>
<dbReference type="Gene3D" id="3.40.30.10">
    <property type="entry name" value="Glutaredoxin"/>
    <property type="match status" value="1"/>
</dbReference>